<organism evidence="1 2">
    <name type="scientific">Streptomyces viridosporus (strain ATCC 14672 / DSM 40746 / JCM 4963 / KCTC 9882 / NRRL B-12104 / FH 1290)</name>
    <name type="common">Streptomyces ghanaensis</name>
    <dbReference type="NCBI Taxonomy" id="566461"/>
    <lineage>
        <taxon>Bacteria</taxon>
        <taxon>Bacillati</taxon>
        <taxon>Actinomycetota</taxon>
        <taxon>Actinomycetes</taxon>
        <taxon>Kitasatosporales</taxon>
        <taxon>Streptomycetaceae</taxon>
        <taxon>Streptomyces</taxon>
    </lineage>
</organism>
<gene>
    <name evidence="1" type="ORF">SSFG_07370</name>
</gene>
<name>D6AA40_STRV1</name>
<evidence type="ECO:0000313" key="1">
    <source>
        <dbReference type="EMBL" id="EFE72135.2"/>
    </source>
</evidence>
<dbReference type="AlphaFoldDB" id="D6AA40"/>
<evidence type="ECO:0000313" key="2">
    <source>
        <dbReference type="Proteomes" id="UP000003824"/>
    </source>
</evidence>
<accession>D6AA40</accession>
<dbReference type="Proteomes" id="UP000003824">
    <property type="component" value="Unassembled WGS sequence"/>
</dbReference>
<reference evidence="2" key="1">
    <citation type="submission" date="2008-12" db="EMBL/GenBank/DDBJ databases">
        <title>Annotation of Streptomyces ghanaensis ATCC 14672.</title>
        <authorList>
            <consortium name="The Broad Institute Genome Sequencing Platform"/>
            <consortium name="Broad Institute Microbial Sequencing Center"/>
            <person name="Fischbach M."/>
            <person name="Ward D."/>
            <person name="Young S."/>
            <person name="Kodira C.D."/>
            <person name="Zeng Q."/>
            <person name="Koehrsen M."/>
            <person name="Godfrey P."/>
            <person name="Alvarado L."/>
            <person name="Berlin A.M."/>
            <person name="Borenstein D."/>
            <person name="Chen Z."/>
            <person name="Engels R."/>
            <person name="Freedman E."/>
            <person name="Gellesch M."/>
            <person name="Goldberg J."/>
            <person name="Griggs A."/>
            <person name="Gujja S."/>
            <person name="Heiman D.I."/>
            <person name="Hepburn T.A."/>
            <person name="Howarth C."/>
            <person name="Jen D."/>
            <person name="Larson L."/>
            <person name="Lewis B."/>
            <person name="Mehta T."/>
            <person name="Park D."/>
            <person name="Pearson M."/>
            <person name="Roberts A."/>
            <person name="Saif S."/>
            <person name="Shea T.D."/>
            <person name="Shenoy N."/>
            <person name="Sisk P."/>
            <person name="Stolte C."/>
            <person name="Sykes S.N."/>
            <person name="Walk T."/>
            <person name="White J."/>
            <person name="Yandava C."/>
            <person name="Straight P."/>
            <person name="Clardy J."/>
            <person name="Hung D."/>
            <person name="Kolter R."/>
            <person name="Mekalanos J."/>
            <person name="Walker S."/>
            <person name="Walsh C.T."/>
            <person name="Wieland B.L.C."/>
            <person name="Ilzarbe M."/>
            <person name="Galagan J."/>
            <person name="Nusbaum C."/>
            <person name="Birren B."/>
        </authorList>
    </citation>
    <scope>NUCLEOTIDE SEQUENCE [LARGE SCALE GENOMIC DNA]</scope>
    <source>
        <strain evidence="2">ATCC 14672 / DSM 40746 / JCM 4963 / KCTC 9882 / NRRL B-12104 / FH 1290</strain>
    </source>
</reference>
<proteinExistence type="predicted"/>
<sequence length="108" mass="11156">MITQTLMRKEGCDVSVAKLVERGTARPEPSSLRLGVPGPGAALGFRALPPAGRRPPREAEAGLSLVGVASGEGTAGVVQKGDADGDAFTHRLPLHFEGRCHVVECVSA</sequence>
<dbReference type="EMBL" id="DS999641">
    <property type="protein sequence ID" value="EFE72135.2"/>
    <property type="molecule type" value="Genomic_DNA"/>
</dbReference>
<protein>
    <submittedName>
        <fullName evidence="1">Predicted protein</fullName>
    </submittedName>
</protein>